<dbReference type="CDD" id="cd00077">
    <property type="entry name" value="HDc"/>
    <property type="match status" value="1"/>
</dbReference>
<dbReference type="InterPro" id="IPR052020">
    <property type="entry name" value="Cyclic_di-GMP/3'3'-cGAMP_PDE"/>
</dbReference>
<feature type="domain" description="HD-GYP" evidence="5">
    <location>
        <begin position="188"/>
        <end position="384"/>
    </location>
</feature>
<dbReference type="PROSITE" id="PS50110">
    <property type="entry name" value="RESPONSE_REGULATORY"/>
    <property type="match status" value="1"/>
</dbReference>
<accession>A0ABM8Z151</accession>
<feature type="modified residue" description="4-aspartylphosphate" evidence="1">
    <location>
        <position position="67"/>
    </location>
</feature>
<feature type="domain" description="HD" evidence="4">
    <location>
        <begin position="210"/>
        <end position="333"/>
    </location>
</feature>
<dbReference type="PROSITE" id="PS51832">
    <property type="entry name" value="HD_GYP"/>
    <property type="match status" value="1"/>
</dbReference>
<sequence>MSDTSILLPPAASRASATLLCVDDEQNILSALRRLFRHDGYRVLTAISGDAGIKLLESEQVDLVISDMRMPEMDGARFLEVVSSRWPDTSRILLTGHADITSTIEAINQGQIFRYISKPWDDQDVRLIVRHALEHKQLERDKRRLEALTQRQNEELRELNASLEARVEERTAELRLTHDALAAANEKLKTSFLTSIKVFSNLIEVTEGPRSGHSRRVADLARRIAVKIGLDRTATQDVMLAGLLHDIGKIGMPDALLAKSVSQMNTEEFILFKKHPIKGELALMALDSLRSAARLLRSHHERYDGQGYPDGLSATDIPLGARILAVANDYDGLQIGSFSAKRLTSVEALAFLQQSRGKRYDPQVLDAFASLNDSEIVDKAQKEWALGPNSLKPGMVLSRDLVSREGALLLAADFLLDDSLIKQIRGYTRYEEQSVVIHVRADWIETNTNQKSAINIDD</sequence>
<dbReference type="InterPro" id="IPR001789">
    <property type="entry name" value="Sig_transdc_resp-reg_receiver"/>
</dbReference>
<organism evidence="6 7">
    <name type="scientific">Candidatus Nitrotoga arctica</name>
    <dbReference type="NCBI Taxonomy" id="453162"/>
    <lineage>
        <taxon>Bacteria</taxon>
        <taxon>Pseudomonadati</taxon>
        <taxon>Pseudomonadota</taxon>
        <taxon>Betaproteobacteria</taxon>
        <taxon>Nitrosomonadales</taxon>
        <taxon>Gallionellaceae</taxon>
        <taxon>Candidatus Nitrotoga</taxon>
    </lineage>
</organism>
<dbReference type="InterPro" id="IPR037522">
    <property type="entry name" value="HD_GYP_dom"/>
</dbReference>
<dbReference type="PANTHER" id="PTHR45228:SF8">
    <property type="entry name" value="TWO-COMPONENT RESPONSE REGULATOR-RELATED"/>
    <property type="match status" value="1"/>
</dbReference>
<dbReference type="PANTHER" id="PTHR45228">
    <property type="entry name" value="CYCLIC DI-GMP PHOSPHODIESTERASE TM_0186-RELATED"/>
    <property type="match status" value="1"/>
</dbReference>
<protein>
    <submittedName>
        <fullName evidence="6">Response regulator c-di-GMP phosphodiesterase, RpfG family, contains REC and HD-GYP domain</fullName>
    </submittedName>
</protein>
<dbReference type="SUPFAM" id="SSF52172">
    <property type="entry name" value="CheY-like"/>
    <property type="match status" value="1"/>
</dbReference>
<dbReference type="Pfam" id="PF00072">
    <property type="entry name" value="Response_reg"/>
    <property type="match status" value="1"/>
</dbReference>
<dbReference type="InterPro" id="IPR003607">
    <property type="entry name" value="HD/PDEase_dom"/>
</dbReference>
<proteinExistence type="predicted"/>
<name>A0ABM8Z151_9PROT</name>
<dbReference type="PROSITE" id="PS51831">
    <property type="entry name" value="HD"/>
    <property type="match status" value="1"/>
</dbReference>
<evidence type="ECO:0000313" key="7">
    <source>
        <dbReference type="Proteomes" id="UP000839052"/>
    </source>
</evidence>
<dbReference type="InterPro" id="IPR006674">
    <property type="entry name" value="HD_domain"/>
</dbReference>
<dbReference type="SUPFAM" id="SSF109604">
    <property type="entry name" value="HD-domain/PDEase-like"/>
    <property type="match status" value="1"/>
</dbReference>
<dbReference type="Pfam" id="PF13487">
    <property type="entry name" value="HD_5"/>
    <property type="match status" value="1"/>
</dbReference>
<evidence type="ECO:0000259" key="3">
    <source>
        <dbReference type="PROSITE" id="PS50110"/>
    </source>
</evidence>
<dbReference type="EMBL" id="OU912926">
    <property type="protein sequence ID" value="CAG9933605.1"/>
    <property type="molecule type" value="Genomic_DNA"/>
</dbReference>
<evidence type="ECO:0000256" key="2">
    <source>
        <dbReference type="SAM" id="Coils"/>
    </source>
</evidence>
<dbReference type="CDD" id="cd17569">
    <property type="entry name" value="REC_HupR-like"/>
    <property type="match status" value="1"/>
</dbReference>
<evidence type="ECO:0000259" key="5">
    <source>
        <dbReference type="PROSITE" id="PS51832"/>
    </source>
</evidence>
<gene>
    <name evidence="6" type="ORF">NTG6680_2356</name>
</gene>
<dbReference type="SMART" id="SM00448">
    <property type="entry name" value="REC"/>
    <property type="match status" value="1"/>
</dbReference>
<dbReference type="Gene3D" id="1.10.3210.10">
    <property type="entry name" value="Hypothetical protein af1432"/>
    <property type="match status" value="1"/>
</dbReference>
<keyword evidence="2" id="KW-0175">Coiled coil</keyword>
<evidence type="ECO:0000256" key="1">
    <source>
        <dbReference type="PROSITE-ProRule" id="PRU00169"/>
    </source>
</evidence>
<dbReference type="InterPro" id="IPR011006">
    <property type="entry name" value="CheY-like_superfamily"/>
</dbReference>
<dbReference type="Gene3D" id="3.40.50.2300">
    <property type="match status" value="1"/>
</dbReference>
<feature type="domain" description="Response regulatory" evidence="3">
    <location>
        <begin position="18"/>
        <end position="133"/>
    </location>
</feature>
<reference evidence="6 7" key="1">
    <citation type="submission" date="2021-10" db="EMBL/GenBank/DDBJ databases">
        <authorList>
            <person name="Koch H."/>
        </authorList>
    </citation>
    <scope>NUCLEOTIDE SEQUENCE [LARGE SCALE GENOMIC DNA]</scope>
    <source>
        <strain evidence="6">6680</strain>
    </source>
</reference>
<dbReference type="SMART" id="SM00471">
    <property type="entry name" value="HDc"/>
    <property type="match status" value="1"/>
</dbReference>
<keyword evidence="7" id="KW-1185">Reference proteome</keyword>
<keyword evidence="1" id="KW-0597">Phosphoprotein</keyword>
<dbReference type="RefSeq" id="WP_239797364.1">
    <property type="nucleotide sequence ID" value="NZ_OU912926.1"/>
</dbReference>
<evidence type="ECO:0000259" key="4">
    <source>
        <dbReference type="PROSITE" id="PS51831"/>
    </source>
</evidence>
<dbReference type="Proteomes" id="UP000839052">
    <property type="component" value="Chromosome"/>
</dbReference>
<evidence type="ECO:0000313" key="6">
    <source>
        <dbReference type="EMBL" id="CAG9933605.1"/>
    </source>
</evidence>
<feature type="coiled-coil region" evidence="2">
    <location>
        <begin position="128"/>
        <end position="173"/>
    </location>
</feature>